<dbReference type="InterPro" id="IPR013189">
    <property type="entry name" value="Glyco_hydro_32_C"/>
</dbReference>
<dbReference type="InterPro" id="IPR023296">
    <property type="entry name" value="Glyco_hydro_beta-prop_sf"/>
</dbReference>
<dbReference type="CDD" id="cd08996">
    <property type="entry name" value="GH32_FFase"/>
    <property type="match status" value="1"/>
</dbReference>
<dbReference type="RefSeq" id="WP_190859623.1">
    <property type="nucleotide sequence ID" value="NZ_JACXIY010000009.1"/>
</dbReference>
<evidence type="ECO:0000256" key="9">
    <source>
        <dbReference type="RuleBase" id="RU365015"/>
    </source>
</evidence>
<name>A0A927CKQ7_9BACL</name>
<dbReference type="NCBIfam" id="TIGR01322">
    <property type="entry name" value="scrB_fam"/>
    <property type="match status" value="1"/>
</dbReference>
<evidence type="ECO:0000259" key="10">
    <source>
        <dbReference type="Pfam" id="PF00251"/>
    </source>
</evidence>
<dbReference type="GO" id="GO:0005975">
    <property type="term" value="P:carbohydrate metabolic process"/>
    <property type="evidence" value="ECO:0007669"/>
    <property type="project" value="InterPro"/>
</dbReference>
<keyword evidence="5 8" id="KW-0378">Hydrolase</keyword>
<feature type="domain" description="Glycosyl hydrolase family 32 C-terminal" evidence="11">
    <location>
        <begin position="358"/>
        <end position="481"/>
    </location>
</feature>
<dbReference type="Gene3D" id="2.60.120.560">
    <property type="entry name" value="Exo-inulinase, domain 1"/>
    <property type="match status" value="1"/>
</dbReference>
<dbReference type="Pfam" id="PF08244">
    <property type="entry name" value="Glyco_hydro_32C"/>
    <property type="match status" value="1"/>
</dbReference>
<evidence type="ECO:0000256" key="7">
    <source>
        <dbReference type="ARBA" id="ARBA00033367"/>
    </source>
</evidence>
<reference evidence="12" key="1">
    <citation type="submission" date="2020-09" db="EMBL/GenBank/DDBJ databases">
        <title>A novel bacterium of genus Paenibacillus, isolated from South China Sea.</title>
        <authorList>
            <person name="Huang H."/>
            <person name="Mo K."/>
            <person name="Hu Y."/>
        </authorList>
    </citation>
    <scope>NUCLEOTIDE SEQUENCE</scope>
    <source>
        <strain evidence="12">IB182493</strain>
    </source>
</reference>
<dbReference type="InterPro" id="IPR013320">
    <property type="entry name" value="ConA-like_dom_sf"/>
</dbReference>
<dbReference type="EMBL" id="JACXIY010000009">
    <property type="protein sequence ID" value="MBD2868373.1"/>
    <property type="molecule type" value="Genomic_DNA"/>
</dbReference>
<comment type="subcellular location">
    <subcellularLocation>
        <location evidence="9">Cytoplasm</location>
    </subcellularLocation>
</comment>
<dbReference type="Pfam" id="PF00251">
    <property type="entry name" value="Glyco_hydro_32N"/>
    <property type="match status" value="1"/>
</dbReference>
<keyword evidence="13" id="KW-1185">Reference proteome</keyword>
<comment type="catalytic activity">
    <reaction evidence="8">
        <text>Hydrolysis of terminal non-reducing beta-D-fructofuranoside residues in beta-D-fructofuranosides.</text>
        <dbReference type="EC" id="3.2.1.26"/>
    </reaction>
</comment>
<dbReference type="SMART" id="SM00640">
    <property type="entry name" value="Glyco_32"/>
    <property type="match status" value="1"/>
</dbReference>
<dbReference type="InterPro" id="IPR006232">
    <property type="entry name" value="Suc6P_hydrolase"/>
</dbReference>
<evidence type="ECO:0000256" key="1">
    <source>
        <dbReference type="ARBA" id="ARBA00004914"/>
    </source>
</evidence>
<accession>A0A927CKQ7</accession>
<dbReference type="GO" id="GO:0004564">
    <property type="term" value="F:beta-fructofuranosidase activity"/>
    <property type="evidence" value="ECO:0007669"/>
    <property type="project" value="UniProtKB-EC"/>
</dbReference>
<dbReference type="SUPFAM" id="SSF49899">
    <property type="entry name" value="Concanavalin A-like lectins/glucanases"/>
    <property type="match status" value="1"/>
</dbReference>
<keyword evidence="9" id="KW-0963">Cytoplasm</keyword>
<evidence type="ECO:0000256" key="6">
    <source>
        <dbReference type="ARBA" id="ARBA00023295"/>
    </source>
</evidence>
<dbReference type="AlphaFoldDB" id="A0A927CKQ7"/>
<dbReference type="SUPFAM" id="SSF75005">
    <property type="entry name" value="Arabinanase/levansucrase/invertase"/>
    <property type="match status" value="1"/>
</dbReference>
<dbReference type="InterPro" id="IPR051214">
    <property type="entry name" value="GH32_Enzymes"/>
</dbReference>
<proteinExistence type="inferred from homology"/>
<evidence type="ECO:0000256" key="2">
    <source>
        <dbReference type="ARBA" id="ARBA00009902"/>
    </source>
</evidence>
<dbReference type="PANTHER" id="PTHR43101:SF1">
    <property type="entry name" value="BETA-FRUCTOSIDASE"/>
    <property type="match status" value="1"/>
</dbReference>
<evidence type="ECO:0000313" key="13">
    <source>
        <dbReference type="Proteomes" id="UP000632125"/>
    </source>
</evidence>
<evidence type="ECO:0000313" key="12">
    <source>
        <dbReference type="EMBL" id="MBD2868373.1"/>
    </source>
</evidence>
<feature type="domain" description="Glycosyl hydrolase family 32 N-terminal" evidence="10">
    <location>
        <begin position="27"/>
        <end position="335"/>
    </location>
</feature>
<evidence type="ECO:0000259" key="11">
    <source>
        <dbReference type="Pfam" id="PF08244"/>
    </source>
</evidence>
<comment type="caution">
    <text evidence="12">The sequence shown here is derived from an EMBL/GenBank/DDBJ whole genome shotgun (WGS) entry which is preliminary data.</text>
</comment>
<protein>
    <recommendedName>
        <fullName evidence="4 8">Sucrose-6-phosphate hydrolase</fullName>
        <ecNumber evidence="3 8">3.2.1.26</ecNumber>
    </recommendedName>
    <alternativeName>
        <fullName evidence="7 9">Invertase</fullName>
    </alternativeName>
</protein>
<dbReference type="InterPro" id="IPR001362">
    <property type="entry name" value="Glyco_hydro_32"/>
</dbReference>
<dbReference type="PANTHER" id="PTHR43101">
    <property type="entry name" value="BETA-FRUCTOSIDASE"/>
    <property type="match status" value="1"/>
</dbReference>
<evidence type="ECO:0000256" key="4">
    <source>
        <dbReference type="ARBA" id="ARBA00019623"/>
    </source>
</evidence>
<dbReference type="GO" id="GO:0005737">
    <property type="term" value="C:cytoplasm"/>
    <property type="evidence" value="ECO:0007669"/>
    <property type="project" value="UniProtKB-SubCell"/>
</dbReference>
<evidence type="ECO:0000256" key="3">
    <source>
        <dbReference type="ARBA" id="ARBA00012758"/>
    </source>
</evidence>
<comment type="function">
    <text evidence="9">Enables the bacterium to metabolize sucrose as a sole carbon source.</text>
</comment>
<comment type="similarity">
    <text evidence="2 8">Belongs to the glycosyl hydrolase 32 family.</text>
</comment>
<dbReference type="Gene3D" id="2.115.10.20">
    <property type="entry name" value="Glycosyl hydrolase domain, family 43"/>
    <property type="match status" value="1"/>
</dbReference>
<dbReference type="EC" id="3.2.1.26" evidence="3 8"/>
<comment type="pathway">
    <text evidence="1 9">Glycan biosynthesis; sucrose metabolism.</text>
</comment>
<sequence length="484" mass="55412">MYTRENADKFIESRKYLLNGEYRLRFHLMSEFGWMNDPNGFVYYNGEYHLFYQHYPYQPVWGPMHWGHAVSRDLIEWRHLPVALAPDREYDRDGCFSGSAIVKGDRLYLMYTGHIVTGPDKDLHYSQNQNMAVSDDGIRFQKLAGNPVIGPEQLPADVSQKDFRDPKVFERDGVYYAVLGSNDGKGSGLILMYRSDDLLHWTFVNEIARSDGHMGDNWECPDLFELEGHDVLMLSPQRMPAQGDDYQNLHSTAYMIGRLDTEQGRFLYDRYEPIDCGFDFYAPQTTVDDKGRRIVIGWMETWETEIPTQLGHYWAGAMSLPREVAMHGDVLYFKPIDEMANYRHNGFEAADILLDGERDMGVSGDCYELEVVFRADRAEEFGLKLRVHGEEETVLSYSAADGRFRFNREKAGIGPGGERRTRVGLNDGLLELRVFVDRSSVEVFIQGGAKVMTGRIYPGAESLGIKAYAIGSCSIVSFKKWDLK</sequence>
<organism evidence="12 13">
    <name type="scientific">Paenibacillus arenilitoris</name>
    <dbReference type="NCBI Taxonomy" id="2772299"/>
    <lineage>
        <taxon>Bacteria</taxon>
        <taxon>Bacillati</taxon>
        <taxon>Bacillota</taxon>
        <taxon>Bacilli</taxon>
        <taxon>Bacillales</taxon>
        <taxon>Paenibacillaceae</taxon>
        <taxon>Paenibacillus</taxon>
    </lineage>
</organism>
<keyword evidence="6 8" id="KW-0326">Glycosidase</keyword>
<keyword evidence="9" id="KW-0119">Carbohydrate metabolism</keyword>
<gene>
    <name evidence="12" type="ORF">IDH41_07285</name>
</gene>
<evidence type="ECO:0000256" key="8">
    <source>
        <dbReference type="RuleBase" id="RU362110"/>
    </source>
</evidence>
<dbReference type="Proteomes" id="UP000632125">
    <property type="component" value="Unassembled WGS sequence"/>
</dbReference>
<dbReference type="InterPro" id="IPR013148">
    <property type="entry name" value="Glyco_hydro_32_N"/>
</dbReference>
<evidence type="ECO:0000256" key="5">
    <source>
        <dbReference type="ARBA" id="ARBA00022801"/>
    </source>
</evidence>